<accession>A0A3N2PMR8</accession>
<gene>
    <name evidence="1" type="ORF">SODALDRAFT_52040</name>
</gene>
<keyword evidence="2" id="KW-1185">Reference proteome</keyword>
<dbReference type="RefSeq" id="XP_028463627.1">
    <property type="nucleotide sequence ID" value="XM_028615437.1"/>
</dbReference>
<dbReference type="Proteomes" id="UP000272025">
    <property type="component" value="Unassembled WGS sequence"/>
</dbReference>
<evidence type="ECO:0000313" key="2">
    <source>
        <dbReference type="Proteomes" id="UP000272025"/>
    </source>
</evidence>
<dbReference type="AlphaFoldDB" id="A0A3N2PMR8"/>
<organism evidence="1 2">
    <name type="scientific">Sodiomyces alkalinus (strain CBS 110278 / VKM F-3762 / F11)</name>
    <name type="common">Alkaliphilic filamentous fungus</name>
    <dbReference type="NCBI Taxonomy" id="1314773"/>
    <lineage>
        <taxon>Eukaryota</taxon>
        <taxon>Fungi</taxon>
        <taxon>Dikarya</taxon>
        <taxon>Ascomycota</taxon>
        <taxon>Pezizomycotina</taxon>
        <taxon>Sordariomycetes</taxon>
        <taxon>Hypocreomycetidae</taxon>
        <taxon>Glomerellales</taxon>
        <taxon>Plectosphaerellaceae</taxon>
        <taxon>Sodiomyces</taxon>
    </lineage>
</organism>
<proteinExistence type="predicted"/>
<sequence>MHMYVIPCSVTIKSIANGLFLADTAAYTVRTNIGTSTQGSKELGRAVYRWSASPAPASRLTSCCTFHLKNSKPPTIIPIILRTTYNVQTRVHNYPTTKRVDSLAETGKPRGSGAESLPGSRCLRYIRGFVRTPWLQVAPFLPLFERFPRAYDVHRNERPSQGLGRSDANAQTTERAGGSLLCNCGGGGRDGGGECPLCHVILAVNLSSQCAQCVCHR</sequence>
<evidence type="ECO:0000313" key="1">
    <source>
        <dbReference type="EMBL" id="ROT35821.1"/>
    </source>
</evidence>
<dbReference type="EMBL" id="ML119060">
    <property type="protein sequence ID" value="ROT35821.1"/>
    <property type="molecule type" value="Genomic_DNA"/>
</dbReference>
<protein>
    <submittedName>
        <fullName evidence="1">Uncharacterized protein</fullName>
    </submittedName>
</protein>
<reference evidence="1 2" key="1">
    <citation type="journal article" date="2018" name="Mol. Ecol.">
        <title>The obligate alkalophilic soda-lake fungus Sodiomyces alkalinus has shifted to a protein diet.</title>
        <authorList>
            <person name="Grum-Grzhimaylo A.A."/>
            <person name="Falkoski D.L."/>
            <person name="van den Heuvel J."/>
            <person name="Valero-Jimenez C.A."/>
            <person name="Min B."/>
            <person name="Choi I.G."/>
            <person name="Lipzen A."/>
            <person name="Daum C.G."/>
            <person name="Aanen D.K."/>
            <person name="Tsang A."/>
            <person name="Henrissat B."/>
            <person name="Bilanenko E.N."/>
            <person name="de Vries R.P."/>
            <person name="van Kan J.A.L."/>
            <person name="Grigoriev I.V."/>
            <person name="Debets A.J.M."/>
        </authorList>
    </citation>
    <scope>NUCLEOTIDE SEQUENCE [LARGE SCALE GENOMIC DNA]</scope>
    <source>
        <strain evidence="1 2">F11</strain>
    </source>
</reference>
<name>A0A3N2PMR8_SODAK</name>
<dbReference type="GeneID" id="39583914"/>